<evidence type="ECO:0000313" key="1">
    <source>
        <dbReference type="EMBL" id="MEN5380635.1"/>
    </source>
</evidence>
<sequence length="621" mass="73770">MKEILSILSSQLIFNIRQNKNRETINIRYSLNKSCDCVLCLLDSLQYQKLVQKLTKIPKGLENILICAFTHYQIGNYLISAKYYENSTKQAEKLNKPLLLAATQYSLSKLHNHINNNYWDNNRDDLLIKRLKGISLEGTLRKVNRKDRQFITWIFNTNFFTTTFEQITILVSKIRDNYYNQLNGGHSSNSHVWLLINKYAELESFLTLNRIPYNRFIEFNELSKIFIDGLFLSHAIRSKESSKLNEFDDWTIQKILFYGKSSDIKMYFYRYEMAELKYTTSSTKDSTFISLVNNFLENPNIVIPQFENGGNANYRFWDHYMKIFNNILILLAIIDLDVKVVLITGERLFNFLEKFKSYDDSYIDNLELFLRRKGQMLNLPTLSNYLNLYSTDQIYHNSWYVNTVLKQIIEKDDKLILNQILQEELIKNELDICNLCKTEHYTPILPDIYRIINNKVFKNKIKDAVETKLTQKFKTNLYYEYAINDVINYKIFLDKFIEGIPTTVNHANLNYLSDFDNNQCLNNLINLCYKNNVNLKDPNYQAFRGKSDYYDWLLNLNDFDYKKFNPNWVTAYPTIYYYREFAKYPIIKHQLVKILSTEKNIKVEKALIEIVKAETEIFKTN</sequence>
<comment type="caution">
    <text evidence="1">The sequence shown here is derived from an EMBL/GenBank/DDBJ whole genome shotgun (WGS) entry which is preliminary data.</text>
</comment>
<reference evidence="1 2" key="1">
    <citation type="submission" date="2024-04" db="EMBL/GenBank/DDBJ databases">
        <title>WGS of bacteria from Torrens River.</title>
        <authorList>
            <person name="Wyrsch E.R."/>
            <person name="Drigo B."/>
        </authorList>
    </citation>
    <scope>NUCLEOTIDE SEQUENCE [LARGE SCALE GENOMIC DNA]</scope>
    <source>
        <strain evidence="1 2">TWI391</strain>
    </source>
</reference>
<protein>
    <submittedName>
        <fullName evidence="1">Uncharacterized protein</fullName>
    </submittedName>
</protein>
<dbReference type="RefSeq" id="WP_346583532.1">
    <property type="nucleotide sequence ID" value="NZ_JBDJNQ010000022.1"/>
</dbReference>
<name>A0ABV0C1C7_9SPHI</name>
<keyword evidence="2" id="KW-1185">Reference proteome</keyword>
<dbReference type="EMBL" id="JBDJNQ010000022">
    <property type="protein sequence ID" value="MEN5380635.1"/>
    <property type="molecule type" value="Genomic_DNA"/>
</dbReference>
<evidence type="ECO:0000313" key="2">
    <source>
        <dbReference type="Proteomes" id="UP001409291"/>
    </source>
</evidence>
<accession>A0ABV0C1C7</accession>
<proteinExistence type="predicted"/>
<dbReference type="Proteomes" id="UP001409291">
    <property type="component" value="Unassembled WGS sequence"/>
</dbReference>
<organism evidence="1 2">
    <name type="scientific">Sphingobacterium kitahiroshimense</name>
    <dbReference type="NCBI Taxonomy" id="470446"/>
    <lineage>
        <taxon>Bacteria</taxon>
        <taxon>Pseudomonadati</taxon>
        <taxon>Bacteroidota</taxon>
        <taxon>Sphingobacteriia</taxon>
        <taxon>Sphingobacteriales</taxon>
        <taxon>Sphingobacteriaceae</taxon>
        <taxon>Sphingobacterium</taxon>
    </lineage>
</organism>
<gene>
    <name evidence="1" type="ORF">ABE541_25465</name>
</gene>